<protein>
    <recommendedName>
        <fullName evidence="1">FAD dependent oxidoreductase domain-containing protein</fullName>
    </recommendedName>
</protein>
<dbReference type="InterPro" id="IPR036188">
    <property type="entry name" value="FAD/NAD-bd_sf"/>
</dbReference>
<dbReference type="Proteomes" id="UP000075714">
    <property type="component" value="Unassembled WGS sequence"/>
</dbReference>
<dbReference type="EMBL" id="LSYV01000005">
    <property type="protein sequence ID" value="KXZ54891.1"/>
    <property type="molecule type" value="Genomic_DNA"/>
</dbReference>
<evidence type="ECO:0000313" key="2">
    <source>
        <dbReference type="EMBL" id="KXZ54891.1"/>
    </source>
</evidence>
<keyword evidence="3" id="KW-1185">Reference proteome</keyword>
<proteinExistence type="predicted"/>
<sequence>MGPWTGCARDWLLAGGRSQQAAAPPLLPRFRTSGQKVHSAVFRPPAEAGVGAEMLFTGIRLAGGRVAEPEVYPRPDGTVYVCGEGVDPVPSTALPAPGQVPVEAQRVDAIRAQAAAVATCLAQAPLESSAACHLPLTPDGLPALGPVPGCSGAWLATGHSCWGVLNGPATGQLLAEWIATGAPPAGVDLAPFSPARFQ</sequence>
<dbReference type="Gene3D" id="3.50.50.60">
    <property type="entry name" value="FAD/NAD(P)-binding domain"/>
    <property type="match status" value="1"/>
</dbReference>
<gene>
    <name evidence="2" type="ORF">GPECTOR_4g963</name>
</gene>
<dbReference type="PANTHER" id="PTHR13847:SF150">
    <property type="entry name" value="OXIDOREDUCTASE TDA3-RELATED"/>
    <property type="match status" value="1"/>
</dbReference>
<evidence type="ECO:0000259" key="1">
    <source>
        <dbReference type="Pfam" id="PF01266"/>
    </source>
</evidence>
<evidence type="ECO:0000313" key="3">
    <source>
        <dbReference type="Proteomes" id="UP000075714"/>
    </source>
</evidence>
<dbReference type="PANTHER" id="PTHR13847">
    <property type="entry name" value="SARCOSINE DEHYDROGENASE-RELATED"/>
    <property type="match status" value="1"/>
</dbReference>
<dbReference type="SUPFAM" id="SSF51971">
    <property type="entry name" value="Nucleotide-binding domain"/>
    <property type="match status" value="1"/>
</dbReference>
<dbReference type="Pfam" id="PF01266">
    <property type="entry name" value="DAO"/>
    <property type="match status" value="1"/>
</dbReference>
<dbReference type="OrthoDB" id="498204at2759"/>
<feature type="domain" description="FAD dependent oxidoreductase" evidence="1">
    <location>
        <begin position="31"/>
        <end position="177"/>
    </location>
</feature>
<comment type="caution">
    <text evidence="2">The sequence shown here is derived from an EMBL/GenBank/DDBJ whole genome shotgun (WGS) entry which is preliminary data.</text>
</comment>
<dbReference type="InterPro" id="IPR006076">
    <property type="entry name" value="FAD-dep_OxRdtase"/>
</dbReference>
<name>A0A150GYI0_GONPE</name>
<accession>A0A150GYI0</accession>
<dbReference type="GO" id="GO:0005737">
    <property type="term" value="C:cytoplasm"/>
    <property type="evidence" value="ECO:0007669"/>
    <property type="project" value="TreeGrafter"/>
</dbReference>
<dbReference type="AlphaFoldDB" id="A0A150GYI0"/>
<reference evidence="3" key="1">
    <citation type="journal article" date="2016" name="Nat. Commun.">
        <title>The Gonium pectorale genome demonstrates co-option of cell cycle regulation during the evolution of multicellularity.</title>
        <authorList>
            <person name="Hanschen E.R."/>
            <person name="Marriage T.N."/>
            <person name="Ferris P.J."/>
            <person name="Hamaji T."/>
            <person name="Toyoda A."/>
            <person name="Fujiyama A."/>
            <person name="Neme R."/>
            <person name="Noguchi H."/>
            <person name="Minakuchi Y."/>
            <person name="Suzuki M."/>
            <person name="Kawai-Toyooka H."/>
            <person name="Smith D.R."/>
            <person name="Sparks H."/>
            <person name="Anderson J."/>
            <person name="Bakaric R."/>
            <person name="Luria V."/>
            <person name="Karger A."/>
            <person name="Kirschner M.W."/>
            <person name="Durand P.M."/>
            <person name="Michod R.E."/>
            <person name="Nozaki H."/>
            <person name="Olson B.J."/>
        </authorList>
    </citation>
    <scope>NUCLEOTIDE SEQUENCE [LARGE SCALE GENOMIC DNA]</scope>
    <source>
        <strain evidence="3">NIES-2863</strain>
    </source>
</reference>
<dbReference type="STRING" id="33097.A0A150GYI0"/>
<organism evidence="2 3">
    <name type="scientific">Gonium pectorale</name>
    <name type="common">Green alga</name>
    <dbReference type="NCBI Taxonomy" id="33097"/>
    <lineage>
        <taxon>Eukaryota</taxon>
        <taxon>Viridiplantae</taxon>
        <taxon>Chlorophyta</taxon>
        <taxon>core chlorophytes</taxon>
        <taxon>Chlorophyceae</taxon>
        <taxon>CS clade</taxon>
        <taxon>Chlamydomonadales</taxon>
        <taxon>Volvocaceae</taxon>
        <taxon>Gonium</taxon>
    </lineage>
</organism>